<dbReference type="InterPro" id="IPR011006">
    <property type="entry name" value="CheY-like_superfamily"/>
</dbReference>
<dbReference type="PANTHER" id="PTHR45228">
    <property type="entry name" value="CYCLIC DI-GMP PHOSPHODIESTERASE TM_0186-RELATED"/>
    <property type="match status" value="1"/>
</dbReference>
<dbReference type="SUPFAM" id="SSF52172">
    <property type="entry name" value="CheY-like"/>
    <property type="match status" value="1"/>
</dbReference>
<dbReference type="AlphaFoldDB" id="A0A1W1EI60"/>
<dbReference type="InterPro" id="IPR037522">
    <property type="entry name" value="HD_GYP_dom"/>
</dbReference>
<dbReference type="CDD" id="cd00077">
    <property type="entry name" value="HDc"/>
    <property type="match status" value="1"/>
</dbReference>
<evidence type="ECO:0000259" key="2">
    <source>
        <dbReference type="PROSITE" id="PS51832"/>
    </source>
</evidence>
<dbReference type="EMBL" id="FRYL01000012">
    <property type="protein sequence ID" value="SHO80553.1"/>
    <property type="molecule type" value="Genomic_DNA"/>
</dbReference>
<evidence type="ECO:0000313" key="3">
    <source>
        <dbReference type="EMBL" id="SHO80553.1"/>
    </source>
</evidence>
<dbReference type="PANTHER" id="PTHR45228:SF1">
    <property type="entry name" value="CYCLIC DI-GMP PHOSPHODIESTERASE TM_0186"/>
    <property type="match status" value="1"/>
</dbReference>
<feature type="domain" description="HD-GYP" evidence="2">
    <location>
        <begin position="163"/>
        <end position="356"/>
    </location>
</feature>
<dbReference type="Pfam" id="PF13487">
    <property type="entry name" value="HD_5"/>
    <property type="match status" value="1"/>
</dbReference>
<dbReference type="PROSITE" id="PS50110">
    <property type="entry name" value="RESPONSE_REGULATORY"/>
    <property type="match status" value="1"/>
</dbReference>
<organism evidence="3">
    <name type="scientific">hydrothermal vent metagenome</name>
    <dbReference type="NCBI Taxonomy" id="652676"/>
    <lineage>
        <taxon>unclassified sequences</taxon>
        <taxon>metagenomes</taxon>
        <taxon>ecological metagenomes</taxon>
    </lineage>
</organism>
<dbReference type="Gene3D" id="1.10.3210.10">
    <property type="entry name" value="Hypothetical protein af1432"/>
    <property type="match status" value="1"/>
</dbReference>
<dbReference type="GO" id="GO:0000160">
    <property type="term" value="P:phosphorelay signal transduction system"/>
    <property type="evidence" value="ECO:0007669"/>
    <property type="project" value="InterPro"/>
</dbReference>
<gene>
    <name evidence="3" type="ORF">MNB_SV-15-72</name>
</gene>
<name>A0A1W1EI60_9ZZZZ</name>
<dbReference type="InterPro" id="IPR052020">
    <property type="entry name" value="Cyclic_di-GMP/3'3'-cGAMP_PDE"/>
</dbReference>
<dbReference type="PROSITE" id="PS51832">
    <property type="entry name" value="HD_GYP"/>
    <property type="match status" value="1"/>
</dbReference>
<dbReference type="Pfam" id="PF00072">
    <property type="entry name" value="Response_reg"/>
    <property type="match status" value="1"/>
</dbReference>
<dbReference type="Gene3D" id="3.40.50.2300">
    <property type="match status" value="1"/>
</dbReference>
<proteinExistence type="predicted"/>
<sequence length="358" mass="41214">MIGLENFGDITLLSVEDDEFNQELASAIFEEFKNVTVLQAKNGEEALEILKEREVDIILLDLMMPKMNGFETLEIIKNSDKYALIPVIIVTSEENEKKRTYKLGANDFVSKPYSPTELKMRVANNIKIRRFWDILSDIQVDAESSNAMSNEQLNNLRYALKIADNSQKQLLIKLGNMAHKNGYRDKHSTERLSDYMSFLAKLYGIDKQEIDNMAYSIAIYDIGLLRIDKNKLSNSDTVEYKSHPELGLKVLEGLENSNLIEMAREITISHHENWDGSGFPRGLKGEEISIYVRVVALVDYFDELTSNRCYDSNILSDSDALEVIQRERGVRLDPKLLDIFVDNFDKFLDIKRKWFLTN</sequence>
<dbReference type="SUPFAM" id="SSF109604">
    <property type="entry name" value="HD-domain/PDEase-like"/>
    <property type="match status" value="1"/>
</dbReference>
<dbReference type="InterPro" id="IPR001789">
    <property type="entry name" value="Sig_transdc_resp-reg_receiver"/>
</dbReference>
<reference evidence="3" key="1">
    <citation type="submission" date="2016-10" db="EMBL/GenBank/DDBJ databases">
        <authorList>
            <person name="de Groot N.N."/>
        </authorList>
    </citation>
    <scope>NUCLEOTIDE SEQUENCE</scope>
</reference>
<dbReference type="SMART" id="SM00448">
    <property type="entry name" value="REC"/>
    <property type="match status" value="1"/>
</dbReference>
<protein>
    <submittedName>
        <fullName evidence="3">HD domain protein</fullName>
    </submittedName>
</protein>
<accession>A0A1W1EI60</accession>
<evidence type="ECO:0000259" key="1">
    <source>
        <dbReference type="PROSITE" id="PS50110"/>
    </source>
</evidence>
<feature type="domain" description="Response regulatory" evidence="1">
    <location>
        <begin position="11"/>
        <end position="126"/>
    </location>
</feature>
<dbReference type="InterPro" id="IPR003607">
    <property type="entry name" value="HD/PDEase_dom"/>
</dbReference>